<gene>
    <name evidence="9" type="primary">Dgri\GH10332</name>
    <name evidence="9" type="ORF">Dgri_GH10332</name>
</gene>
<evidence type="ECO:0000256" key="4">
    <source>
        <dbReference type="ARBA" id="ARBA00022801"/>
    </source>
</evidence>
<dbReference type="STRING" id="7222.B4JA82"/>
<dbReference type="KEGG" id="dgr:6562865"/>
<dbReference type="SFLD" id="SFLDS00003">
    <property type="entry name" value="Haloacid_Dehalogenase"/>
    <property type="match status" value="1"/>
</dbReference>
<dbReference type="Proteomes" id="UP000001070">
    <property type="component" value="Unassembled WGS sequence"/>
</dbReference>
<evidence type="ECO:0000313" key="9">
    <source>
        <dbReference type="EMBL" id="EDW03756.1"/>
    </source>
</evidence>
<dbReference type="eggNOG" id="KOG2914">
    <property type="taxonomic scope" value="Eukaryota"/>
</dbReference>
<dbReference type="SFLD" id="SFLDG01135">
    <property type="entry name" value="C1.5.6:_HAD__Beta-PGM__Phospha"/>
    <property type="match status" value="1"/>
</dbReference>
<organism evidence="10">
    <name type="scientific">Drosophila grimshawi</name>
    <name type="common">Hawaiian fruit fly</name>
    <name type="synonym">Idiomyia grimshawi</name>
    <dbReference type="NCBI Taxonomy" id="7222"/>
    <lineage>
        <taxon>Eukaryota</taxon>
        <taxon>Metazoa</taxon>
        <taxon>Ecdysozoa</taxon>
        <taxon>Arthropoda</taxon>
        <taxon>Hexapoda</taxon>
        <taxon>Insecta</taxon>
        <taxon>Pterygota</taxon>
        <taxon>Neoptera</taxon>
        <taxon>Endopterygota</taxon>
        <taxon>Diptera</taxon>
        <taxon>Brachycera</taxon>
        <taxon>Muscomorpha</taxon>
        <taxon>Ephydroidea</taxon>
        <taxon>Drosophilidae</taxon>
        <taxon>Drosophila</taxon>
        <taxon>Hawaiian Drosophila</taxon>
    </lineage>
</organism>
<dbReference type="FunCoup" id="B4JA82">
    <property type="interactions" value="2"/>
</dbReference>
<dbReference type="Gene3D" id="3.40.50.1000">
    <property type="entry name" value="HAD superfamily/HAD-like"/>
    <property type="match status" value="1"/>
</dbReference>
<dbReference type="InParanoid" id="B4JA82"/>
<dbReference type="SFLD" id="SFLDG01129">
    <property type="entry name" value="C1.5:_HAD__Beta-PGM__Phosphata"/>
    <property type="match status" value="1"/>
</dbReference>
<dbReference type="InterPro" id="IPR023198">
    <property type="entry name" value="PGP-like_dom2"/>
</dbReference>
<comment type="cofactor">
    <cofactor evidence="1">
        <name>Mg(2+)</name>
        <dbReference type="ChEBI" id="CHEBI:18420"/>
    </cofactor>
</comment>
<keyword evidence="10" id="KW-1185">Reference proteome</keyword>
<dbReference type="EC" id="3.1.3.96" evidence="7"/>
<dbReference type="FunFam" id="3.40.50.1000:FF:000055">
    <property type="entry name" value="Haloacid dehalogenase-like hydrolase family protein"/>
    <property type="match status" value="1"/>
</dbReference>
<reference evidence="9 10" key="1">
    <citation type="journal article" date="2007" name="Nature">
        <title>Evolution of genes and genomes on the Drosophila phylogeny.</title>
        <authorList>
            <consortium name="Drosophila 12 Genomes Consortium"/>
            <person name="Clark A.G."/>
            <person name="Eisen M.B."/>
            <person name="Smith D.R."/>
            <person name="Bergman C.M."/>
            <person name="Oliver B."/>
            <person name="Markow T.A."/>
            <person name="Kaufman T.C."/>
            <person name="Kellis M."/>
            <person name="Gelbart W."/>
            <person name="Iyer V.N."/>
            <person name="Pollard D.A."/>
            <person name="Sackton T.B."/>
            <person name="Larracuente A.M."/>
            <person name="Singh N.D."/>
            <person name="Abad J.P."/>
            <person name="Abt D.N."/>
            <person name="Adryan B."/>
            <person name="Aguade M."/>
            <person name="Akashi H."/>
            <person name="Anderson W.W."/>
            <person name="Aquadro C.F."/>
            <person name="Ardell D.H."/>
            <person name="Arguello R."/>
            <person name="Artieri C.G."/>
            <person name="Barbash D.A."/>
            <person name="Barker D."/>
            <person name="Barsanti P."/>
            <person name="Batterham P."/>
            <person name="Batzoglou S."/>
            <person name="Begun D."/>
            <person name="Bhutkar A."/>
            <person name="Blanco E."/>
            <person name="Bosak S.A."/>
            <person name="Bradley R.K."/>
            <person name="Brand A.D."/>
            <person name="Brent M.R."/>
            <person name="Brooks A.N."/>
            <person name="Brown R.H."/>
            <person name="Butlin R.K."/>
            <person name="Caggese C."/>
            <person name="Calvi B.R."/>
            <person name="Bernardo de Carvalho A."/>
            <person name="Caspi A."/>
            <person name="Castrezana S."/>
            <person name="Celniker S.E."/>
            <person name="Chang J.L."/>
            <person name="Chapple C."/>
            <person name="Chatterji S."/>
            <person name="Chinwalla A."/>
            <person name="Civetta A."/>
            <person name="Clifton S.W."/>
            <person name="Comeron J.M."/>
            <person name="Costello J.C."/>
            <person name="Coyne J.A."/>
            <person name="Daub J."/>
            <person name="David R.G."/>
            <person name="Delcher A.L."/>
            <person name="Delehaunty K."/>
            <person name="Do C.B."/>
            <person name="Ebling H."/>
            <person name="Edwards K."/>
            <person name="Eickbush T."/>
            <person name="Evans J.D."/>
            <person name="Filipski A."/>
            <person name="Findeiss S."/>
            <person name="Freyhult E."/>
            <person name="Fulton L."/>
            <person name="Fulton R."/>
            <person name="Garcia A.C."/>
            <person name="Gardiner A."/>
            <person name="Garfield D.A."/>
            <person name="Garvin B.E."/>
            <person name="Gibson G."/>
            <person name="Gilbert D."/>
            <person name="Gnerre S."/>
            <person name="Godfrey J."/>
            <person name="Good R."/>
            <person name="Gotea V."/>
            <person name="Gravely B."/>
            <person name="Greenberg A.J."/>
            <person name="Griffiths-Jones S."/>
            <person name="Gross S."/>
            <person name="Guigo R."/>
            <person name="Gustafson E.A."/>
            <person name="Haerty W."/>
            <person name="Hahn M.W."/>
            <person name="Halligan D.L."/>
            <person name="Halpern A.L."/>
            <person name="Halter G.M."/>
            <person name="Han M.V."/>
            <person name="Heger A."/>
            <person name="Hillier L."/>
            <person name="Hinrichs A.S."/>
            <person name="Holmes I."/>
            <person name="Hoskins R.A."/>
            <person name="Hubisz M.J."/>
            <person name="Hultmark D."/>
            <person name="Huntley M.A."/>
            <person name="Jaffe D.B."/>
            <person name="Jagadeeshan S."/>
            <person name="Jeck W.R."/>
            <person name="Johnson J."/>
            <person name="Jones C.D."/>
            <person name="Jordan W.C."/>
            <person name="Karpen G.H."/>
            <person name="Kataoka E."/>
            <person name="Keightley P.D."/>
            <person name="Kheradpour P."/>
            <person name="Kirkness E.F."/>
            <person name="Koerich L.B."/>
            <person name="Kristiansen K."/>
            <person name="Kudrna D."/>
            <person name="Kulathinal R.J."/>
            <person name="Kumar S."/>
            <person name="Kwok R."/>
            <person name="Lander E."/>
            <person name="Langley C.H."/>
            <person name="Lapoint R."/>
            <person name="Lazzaro B.P."/>
            <person name="Lee S.J."/>
            <person name="Levesque L."/>
            <person name="Li R."/>
            <person name="Lin C.F."/>
            <person name="Lin M.F."/>
            <person name="Lindblad-Toh K."/>
            <person name="Llopart A."/>
            <person name="Long M."/>
            <person name="Low L."/>
            <person name="Lozovsky E."/>
            <person name="Lu J."/>
            <person name="Luo M."/>
            <person name="Machado C.A."/>
            <person name="Makalowski W."/>
            <person name="Marzo M."/>
            <person name="Matsuda M."/>
            <person name="Matzkin L."/>
            <person name="McAllister B."/>
            <person name="McBride C.S."/>
            <person name="McKernan B."/>
            <person name="McKernan K."/>
            <person name="Mendez-Lago M."/>
            <person name="Minx P."/>
            <person name="Mollenhauer M.U."/>
            <person name="Montooth K."/>
            <person name="Mount S.M."/>
            <person name="Mu X."/>
            <person name="Myers E."/>
            <person name="Negre B."/>
            <person name="Newfeld S."/>
            <person name="Nielsen R."/>
            <person name="Noor M.A."/>
            <person name="O'Grady P."/>
            <person name="Pachter L."/>
            <person name="Papaceit M."/>
            <person name="Parisi M.J."/>
            <person name="Parisi M."/>
            <person name="Parts L."/>
            <person name="Pedersen J.S."/>
            <person name="Pesole G."/>
            <person name="Phillippy A.M."/>
            <person name="Ponting C.P."/>
            <person name="Pop M."/>
            <person name="Porcelli D."/>
            <person name="Powell J.R."/>
            <person name="Prohaska S."/>
            <person name="Pruitt K."/>
            <person name="Puig M."/>
            <person name="Quesneville H."/>
            <person name="Ram K.R."/>
            <person name="Rand D."/>
            <person name="Rasmussen M.D."/>
            <person name="Reed L.K."/>
            <person name="Reenan R."/>
            <person name="Reily A."/>
            <person name="Remington K.A."/>
            <person name="Rieger T.T."/>
            <person name="Ritchie M.G."/>
            <person name="Robin C."/>
            <person name="Rogers Y.H."/>
            <person name="Rohde C."/>
            <person name="Rozas J."/>
            <person name="Rubenfield M.J."/>
            <person name="Ruiz A."/>
            <person name="Russo S."/>
            <person name="Salzberg S.L."/>
            <person name="Sanchez-Gracia A."/>
            <person name="Saranga D.J."/>
            <person name="Sato H."/>
            <person name="Schaeffer S.W."/>
            <person name="Schatz M.C."/>
            <person name="Schlenke T."/>
            <person name="Schwartz R."/>
            <person name="Segarra C."/>
            <person name="Singh R.S."/>
            <person name="Sirot L."/>
            <person name="Sirota M."/>
            <person name="Sisneros N.B."/>
            <person name="Smith C.D."/>
            <person name="Smith T.F."/>
            <person name="Spieth J."/>
            <person name="Stage D.E."/>
            <person name="Stark A."/>
            <person name="Stephan W."/>
            <person name="Strausberg R.L."/>
            <person name="Strempel S."/>
            <person name="Sturgill D."/>
            <person name="Sutton G."/>
            <person name="Sutton G.G."/>
            <person name="Tao W."/>
            <person name="Teichmann S."/>
            <person name="Tobari Y.N."/>
            <person name="Tomimura Y."/>
            <person name="Tsolas J.M."/>
            <person name="Valente V.L."/>
            <person name="Venter E."/>
            <person name="Venter J.C."/>
            <person name="Vicario S."/>
            <person name="Vieira F.G."/>
            <person name="Vilella A.J."/>
            <person name="Villasante A."/>
            <person name="Walenz B."/>
            <person name="Wang J."/>
            <person name="Wasserman M."/>
            <person name="Watts T."/>
            <person name="Wilson D."/>
            <person name="Wilson R.K."/>
            <person name="Wing R.A."/>
            <person name="Wolfner M.F."/>
            <person name="Wong A."/>
            <person name="Wong G.K."/>
            <person name="Wu C.I."/>
            <person name="Wu G."/>
            <person name="Yamamoto D."/>
            <person name="Yang H.P."/>
            <person name="Yang S.P."/>
            <person name="Yorke J.A."/>
            <person name="Yoshida K."/>
            <person name="Zdobnov E."/>
            <person name="Zhang P."/>
            <person name="Zhang Y."/>
            <person name="Zimin A.V."/>
            <person name="Baldwin J."/>
            <person name="Abdouelleil A."/>
            <person name="Abdulkadir J."/>
            <person name="Abebe A."/>
            <person name="Abera B."/>
            <person name="Abreu J."/>
            <person name="Acer S.C."/>
            <person name="Aftuck L."/>
            <person name="Alexander A."/>
            <person name="An P."/>
            <person name="Anderson E."/>
            <person name="Anderson S."/>
            <person name="Arachi H."/>
            <person name="Azer M."/>
            <person name="Bachantsang P."/>
            <person name="Barry A."/>
            <person name="Bayul T."/>
            <person name="Berlin A."/>
            <person name="Bessette D."/>
            <person name="Bloom T."/>
            <person name="Blye J."/>
            <person name="Boguslavskiy L."/>
            <person name="Bonnet C."/>
            <person name="Boukhgalter B."/>
            <person name="Bourzgui I."/>
            <person name="Brown A."/>
            <person name="Cahill P."/>
            <person name="Channer S."/>
            <person name="Cheshatsang Y."/>
            <person name="Chuda L."/>
            <person name="Citroen M."/>
            <person name="Collymore A."/>
            <person name="Cooke P."/>
            <person name="Costello M."/>
            <person name="D'Aco K."/>
            <person name="Daza R."/>
            <person name="De Haan G."/>
            <person name="DeGray S."/>
            <person name="DeMaso C."/>
            <person name="Dhargay N."/>
            <person name="Dooley K."/>
            <person name="Dooley E."/>
            <person name="Doricent M."/>
            <person name="Dorje P."/>
            <person name="Dorjee K."/>
            <person name="Dupes A."/>
            <person name="Elong R."/>
            <person name="Falk J."/>
            <person name="Farina A."/>
            <person name="Faro S."/>
            <person name="Ferguson D."/>
            <person name="Fisher S."/>
            <person name="Foley C.D."/>
            <person name="Franke A."/>
            <person name="Friedrich D."/>
            <person name="Gadbois L."/>
            <person name="Gearin G."/>
            <person name="Gearin C.R."/>
            <person name="Giannoukos G."/>
            <person name="Goode T."/>
            <person name="Graham J."/>
            <person name="Grandbois E."/>
            <person name="Grewal S."/>
            <person name="Gyaltsen K."/>
            <person name="Hafez N."/>
            <person name="Hagos B."/>
            <person name="Hall J."/>
            <person name="Henson C."/>
            <person name="Hollinger A."/>
            <person name="Honan T."/>
            <person name="Huard M.D."/>
            <person name="Hughes L."/>
            <person name="Hurhula B."/>
            <person name="Husby M.E."/>
            <person name="Kamat A."/>
            <person name="Kanga B."/>
            <person name="Kashin S."/>
            <person name="Khazanovich D."/>
            <person name="Kisner P."/>
            <person name="Lance K."/>
            <person name="Lara M."/>
            <person name="Lee W."/>
            <person name="Lennon N."/>
            <person name="Letendre F."/>
            <person name="LeVine R."/>
            <person name="Lipovsky A."/>
            <person name="Liu X."/>
            <person name="Liu J."/>
            <person name="Liu S."/>
            <person name="Lokyitsang T."/>
            <person name="Lokyitsang Y."/>
            <person name="Lubonja R."/>
            <person name="Lui A."/>
            <person name="MacDonald P."/>
            <person name="Magnisalis V."/>
            <person name="Maru K."/>
            <person name="Matthews C."/>
            <person name="McCusker W."/>
            <person name="McDonough S."/>
            <person name="Mehta T."/>
            <person name="Meldrim J."/>
            <person name="Meneus L."/>
            <person name="Mihai O."/>
            <person name="Mihalev A."/>
            <person name="Mihova T."/>
            <person name="Mittelman R."/>
            <person name="Mlenga V."/>
            <person name="Montmayeur A."/>
            <person name="Mulrain L."/>
            <person name="Navidi A."/>
            <person name="Naylor J."/>
            <person name="Negash T."/>
            <person name="Nguyen T."/>
            <person name="Nguyen N."/>
            <person name="Nicol R."/>
            <person name="Norbu C."/>
            <person name="Norbu N."/>
            <person name="Novod N."/>
            <person name="O'Neill B."/>
            <person name="Osman S."/>
            <person name="Markiewicz E."/>
            <person name="Oyono O.L."/>
            <person name="Patti C."/>
            <person name="Phunkhang P."/>
            <person name="Pierre F."/>
            <person name="Priest M."/>
            <person name="Raghuraman S."/>
            <person name="Rege F."/>
            <person name="Reyes R."/>
            <person name="Rise C."/>
            <person name="Rogov P."/>
            <person name="Ross K."/>
            <person name="Ryan E."/>
            <person name="Settipalli S."/>
            <person name="Shea T."/>
            <person name="Sherpa N."/>
            <person name="Shi L."/>
            <person name="Shih D."/>
            <person name="Sparrow T."/>
            <person name="Spaulding J."/>
            <person name="Stalker J."/>
            <person name="Stange-Thomann N."/>
            <person name="Stavropoulos S."/>
            <person name="Stone C."/>
            <person name="Strader C."/>
            <person name="Tesfaye S."/>
            <person name="Thomson T."/>
            <person name="Thoulutsang Y."/>
            <person name="Thoulutsang D."/>
            <person name="Topham K."/>
            <person name="Topping I."/>
            <person name="Tsamla T."/>
            <person name="Vassiliev H."/>
            <person name="Vo A."/>
            <person name="Wangchuk T."/>
            <person name="Wangdi T."/>
            <person name="Weiand M."/>
            <person name="Wilkinson J."/>
            <person name="Wilson A."/>
            <person name="Yadav S."/>
            <person name="Young G."/>
            <person name="Yu Q."/>
            <person name="Zembek L."/>
            <person name="Zhong D."/>
            <person name="Zimmer A."/>
            <person name="Zwirko Z."/>
            <person name="Jaffe D.B."/>
            <person name="Alvarez P."/>
            <person name="Brockman W."/>
            <person name="Butler J."/>
            <person name="Chin C."/>
            <person name="Gnerre S."/>
            <person name="Grabherr M."/>
            <person name="Kleber M."/>
            <person name="Mauceli E."/>
            <person name="MacCallum I."/>
        </authorList>
    </citation>
    <scope>NUCLEOTIDE SEQUENCE [LARGE SCALE GENOMIC DNA]</scope>
    <source>
        <strain evidence="10">Tucson 15287-2541.00</strain>
    </source>
</reference>
<dbReference type="PANTHER" id="PTHR18901:SF38">
    <property type="entry name" value="PSEUDOURIDINE-5'-PHOSPHATASE"/>
    <property type="match status" value="1"/>
</dbReference>
<dbReference type="InterPro" id="IPR023214">
    <property type="entry name" value="HAD_sf"/>
</dbReference>
<dbReference type="OMA" id="THCIFDN"/>
<evidence type="ECO:0000256" key="2">
    <source>
        <dbReference type="ARBA" id="ARBA00006171"/>
    </source>
</evidence>
<sequence>MATTKHYSKVTHCIFDNDGTLMDTERLYTQAVQNLLTPYGKIYSPELKMRCMGMSSHLASQLVVNELKLPLKPEEYLVKFDAEVHRLMCNVELLPGVKELLLHLFEHRVDMAVATSASRKTFNLKARNHCDLLAAFRHFVCGDDPELKRGKPEPDIFLLAASRFKPAPRPECCLVFEDSPLGMRGGIAAGMQVVMIPDDIVPPELTKEATLVLRSMAEFEPELFGLPPYDNVSKFTFG</sequence>
<comment type="similarity">
    <text evidence="2">Belongs to the HAD-like hydrolase superfamily. CbbY/CbbZ/Gph/YieH family.</text>
</comment>
<dbReference type="FunFam" id="1.10.150.240:FF:000001">
    <property type="entry name" value="Haloacid dehalogenase-like hydrolase domain"/>
    <property type="match status" value="1"/>
</dbReference>
<keyword evidence="3" id="KW-0479">Metal-binding</keyword>
<dbReference type="InterPro" id="IPR006439">
    <property type="entry name" value="HAD-SF_hydro_IA"/>
</dbReference>
<dbReference type="GO" id="GO:1990738">
    <property type="term" value="F:pseudouridine 5'-phosphatase activity"/>
    <property type="evidence" value="ECO:0007669"/>
    <property type="project" value="UniProtKB-EC"/>
</dbReference>
<evidence type="ECO:0000313" key="10">
    <source>
        <dbReference type="Proteomes" id="UP000001070"/>
    </source>
</evidence>
<dbReference type="PhylomeDB" id="B4JA82"/>
<dbReference type="AlphaFoldDB" id="B4JA82"/>
<dbReference type="OrthoDB" id="40579at2759"/>
<accession>B4JA82</accession>
<dbReference type="NCBIfam" id="TIGR01509">
    <property type="entry name" value="HAD-SF-IA-v3"/>
    <property type="match status" value="1"/>
</dbReference>
<evidence type="ECO:0000256" key="8">
    <source>
        <dbReference type="ARBA" id="ARBA00083904"/>
    </source>
</evidence>
<evidence type="ECO:0000256" key="5">
    <source>
        <dbReference type="ARBA" id="ARBA00022842"/>
    </source>
</evidence>
<proteinExistence type="inferred from homology"/>
<evidence type="ECO:0000256" key="7">
    <source>
        <dbReference type="ARBA" id="ARBA00066578"/>
    </source>
</evidence>
<dbReference type="InterPro" id="IPR036412">
    <property type="entry name" value="HAD-like_sf"/>
</dbReference>
<dbReference type="Pfam" id="PF13419">
    <property type="entry name" value="HAD_2"/>
    <property type="match status" value="1"/>
</dbReference>
<dbReference type="HOGENOM" id="CLU_045011_13_0_1"/>
<dbReference type="InterPro" id="IPR041492">
    <property type="entry name" value="HAD_2"/>
</dbReference>
<dbReference type="SMR" id="B4JA82"/>
<evidence type="ECO:0000256" key="6">
    <source>
        <dbReference type="ARBA" id="ARBA00052504"/>
    </source>
</evidence>
<comment type="catalytic activity">
    <reaction evidence="6">
        <text>psi-UMP + H2O = pseudouridine + phosphate</text>
        <dbReference type="Rhea" id="RHEA:10944"/>
        <dbReference type="ChEBI" id="CHEBI:15377"/>
        <dbReference type="ChEBI" id="CHEBI:17802"/>
        <dbReference type="ChEBI" id="CHEBI:43474"/>
        <dbReference type="ChEBI" id="CHEBI:58380"/>
        <dbReference type="EC" id="3.1.3.96"/>
    </reaction>
</comment>
<keyword evidence="5" id="KW-0460">Magnesium</keyword>
<dbReference type="EMBL" id="CH916368">
    <property type="protein sequence ID" value="EDW03756.1"/>
    <property type="molecule type" value="Genomic_DNA"/>
</dbReference>
<protein>
    <recommendedName>
        <fullName evidence="7">pseudouridine 5'-phosphatase</fullName>
        <ecNumber evidence="7">3.1.3.96</ecNumber>
    </recommendedName>
    <alternativeName>
        <fullName evidence="8">Pseudouridine-5'-monophosphatase</fullName>
    </alternativeName>
</protein>
<dbReference type="Gene3D" id="1.10.150.240">
    <property type="entry name" value="Putative phosphatase, domain 2"/>
    <property type="match status" value="1"/>
</dbReference>
<keyword evidence="4" id="KW-0378">Hydrolase</keyword>
<evidence type="ECO:0000256" key="3">
    <source>
        <dbReference type="ARBA" id="ARBA00022723"/>
    </source>
</evidence>
<evidence type="ECO:0000256" key="1">
    <source>
        <dbReference type="ARBA" id="ARBA00001946"/>
    </source>
</evidence>
<dbReference type="GO" id="GO:0046872">
    <property type="term" value="F:metal ion binding"/>
    <property type="evidence" value="ECO:0007669"/>
    <property type="project" value="UniProtKB-KW"/>
</dbReference>
<name>B4JA82_DROGR</name>
<dbReference type="SUPFAM" id="SSF56784">
    <property type="entry name" value="HAD-like"/>
    <property type="match status" value="1"/>
</dbReference>
<dbReference type="PANTHER" id="PTHR18901">
    <property type="entry name" value="2-DEOXYGLUCOSE-6-PHOSPHATE PHOSPHATASE 2"/>
    <property type="match status" value="1"/>
</dbReference>